<evidence type="ECO:0000259" key="2">
    <source>
        <dbReference type="Pfam" id="PF14219"/>
    </source>
</evidence>
<keyword evidence="4" id="KW-1185">Reference proteome</keyword>
<name>A0A6I3IKX9_9MICO</name>
<dbReference type="EMBL" id="WLVL01000004">
    <property type="protein sequence ID" value="MTB70610.1"/>
    <property type="molecule type" value="Genomic_DNA"/>
</dbReference>
<gene>
    <name evidence="3" type="ORF">GGG17_01185</name>
</gene>
<feature type="transmembrane region" description="Helical" evidence="1">
    <location>
        <begin position="145"/>
        <end position="166"/>
    </location>
</feature>
<keyword evidence="1" id="KW-0812">Transmembrane</keyword>
<evidence type="ECO:0000313" key="3">
    <source>
        <dbReference type="EMBL" id="MTB70610.1"/>
    </source>
</evidence>
<dbReference type="AlphaFoldDB" id="A0A6I3IKX9"/>
<dbReference type="RefSeq" id="WP_154591981.1">
    <property type="nucleotide sequence ID" value="NZ_WLVL01000004.1"/>
</dbReference>
<feature type="transmembrane region" description="Helical" evidence="1">
    <location>
        <begin position="63"/>
        <end position="85"/>
    </location>
</feature>
<accession>A0A6I3IKX9</accession>
<reference evidence="3 4" key="1">
    <citation type="submission" date="2019-11" db="EMBL/GenBank/DDBJ databases">
        <title>Whole genome sequencing identifies a novel species of the genus Arsenicicoccus isolated from human blood.</title>
        <authorList>
            <person name="Jeong J.H."/>
            <person name="Kweon O.J."/>
            <person name="Kim H.R."/>
            <person name="Kim T.-H."/>
            <person name="Ha S.-M."/>
            <person name="Lee M.-K."/>
        </authorList>
    </citation>
    <scope>NUCLEOTIDE SEQUENCE [LARGE SCALE GENOMIC DNA]</scope>
    <source>
        <strain evidence="3 4">MKL-02</strain>
    </source>
</reference>
<evidence type="ECO:0000313" key="4">
    <source>
        <dbReference type="Proteomes" id="UP000431092"/>
    </source>
</evidence>
<evidence type="ECO:0000256" key="1">
    <source>
        <dbReference type="SAM" id="Phobius"/>
    </source>
</evidence>
<protein>
    <submittedName>
        <fullName evidence="3">DUF4328 domain-containing protein</fullName>
    </submittedName>
</protein>
<proteinExistence type="predicted"/>
<feature type="transmembrane region" description="Helical" evidence="1">
    <location>
        <begin position="187"/>
        <end position="209"/>
    </location>
</feature>
<dbReference type="Pfam" id="PF14219">
    <property type="entry name" value="DUF4328"/>
    <property type="match status" value="1"/>
</dbReference>
<feature type="domain" description="DUF4328" evidence="2">
    <location>
        <begin position="60"/>
        <end position="213"/>
    </location>
</feature>
<feature type="transmembrane region" description="Helical" evidence="1">
    <location>
        <begin position="14"/>
        <end position="35"/>
    </location>
</feature>
<dbReference type="InterPro" id="IPR025565">
    <property type="entry name" value="DUF4328"/>
</dbReference>
<feature type="transmembrane region" description="Helical" evidence="1">
    <location>
        <begin position="106"/>
        <end position="125"/>
    </location>
</feature>
<sequence>MSVRPGLGRGFRRLGTAVCVLVGVVGLLDALLLQVGMSTVEAFYDTATDDATHQRQLVSLDQWAVGTMVVYALVFLAAGVCWIDWQGQLASSPRLERAGGRLRPGWHAWAWFVPVLNLVLPALAMRQLDRGLGVPGRRRLRSPLWVWWISFVLSVVLGRYAAWRAYAVEDLVGAGDLDRAIDLYERCLVLGVIGNALGVVAAVLAIGIVHDLTARALEPVRDDLAPAAAR</sequence>
<keyword evidence="1" id="KW-1133">Transmembrane helix</keyword>
<organism evidence="3 4">
    <name type="scientific">Arsenicicoccus cauae</name>
    <dbReference type="NCBI Taxonomy" id="2663847"/>
    <lineage>
        <taxon>Bacteria</taxon>
        <taxon>Bacillati</taxon>
        <taxon>Actinomycetota</taxon>
        <taxon>Actinomycetes</taxon>
        <taxon>Micrococcales</taxon>
        <taxon>Intrasporangiaceae</taxon>
        <taxon>Arsenicicoccus</taxon>
    </lineage>
</organism>
<dbReference type="Proteomes" id="UP000431092">
    <property type="component" value="Unassembled WGS sequence"/>
</dbReference>
<keyword evidence="1" id="KW-0472">Membrane</keyword>
<comment type="caution">
    <text evidence="3">The sequence shown here is derived from an EMBL/GenBank/DDBJ whole genome shotgun (WGS) entry which is preliminary data.</text>
</comment>